<sequence>MSSPSPSIAHNEDEKPANRRKGIVKKKKKKVIGCKIQDLKGIPASCGTSVTRLPPSPKKMLHKQCSARFFSIIVNKHLIKETMRLGNSKDDHSFTTVIV</sequence>
<protein>
    <submittedName>
        <fullName evidence="2">Uncharacterized protein</fullName>
    </submittedName>
</protein>
<organism evidence="2 3">
    <name type="scientific">Plakobranchus ocellatus</name>
    <dbReference type="NCBI Taxonomy" id="259542"/>
    <lineage>
        <taxon>Eukaryota</taxon>
        <taxon>Metazoa</taxon>
        <taxon>Spiralia</taxon>
        <taxon>Lophotrochozoa</taxon>
        <taxon>Mollusca</taxon>
        <taxon>Gastropoda</taxon>
        <taxon>Heterobranchia</taxon>
        <taxon>Euthyneura</taxon>
        <taxon>Panpulmonata</taxon>
        <taxon>Sacoglossa</taxon>
        <taxon>Placobranchoidea</taxon>
        <taxon>Plakobranchidae</taxon>
        <taxon>Plakobranchus</taxon>
    </lineage>
</organism>
<gene>
    <name evidence="2" type="ORF">PoB_002540000</name>
</gene>
<dbReference type="Proteomes" id="UP000735302">
    <property type="component" value="Unassembled WGS sequence"/>
</dbReference>
<name>A0AAV3ZUR1_9GAST</name>
<feature type="region of interest" description="Disordered" evidence="1">
    <location>
        <begin position="1"/>
        <end position="26"/>
    </location>
</feature>
<evidence type="ECO:0000256" key="1">
    <source>
        <dbReference type="SAM" id="MobiDB-lite"/>
    </source>
</evidence>
<proteinExistence type="predicted"/>
<evidence type="ECO:0000313" key="3">
    <source>
        <dbReference type="Proteomes" id="UP000735302"/>
    </source>
</evidence>
<keyword evidence="3" id="KW-1185">Reference proteome</keyword>
<accession>A0AAV3ZUR1</accession>
<dbReference type="EMBL" id="BLXT01002893">
    <property type="protein sequence ID" value="GFN98894.1"/>
    <property type="molecule type" value="Genomic_DNA"/>
</dbReference>
<comment type="caution">
    <text evidence="2">The sequence shown here is derived from an EMBL/GenBank/DDBJ whole genome shotgun (WGS) entry which is preliminary data.</text>
</comment>
<evidence type="ECO:0000313" key="2">
    <source>
        <dbReference type="EMBL" id="GFN98894.1"/>
    </source>
</evidence>
<dbReference type="AlphaFoldDB" id="A0AAV3ZUR1"/>
<reference evidence="2 3" key="1">
    <citation type="journal article" date="2021" name="Elife">
        <title>Chloroplast acquisition without the gene transfer in kleptoplastic sea slugs, Plakobranchus ocellatus.</title>
        <authorList>
            <person name="Maeda T."/>
            <person name="Takahashi S."/>
            <person name="Yoshida T."/>
            <person name="Shimamura S."/>
            <person name="Takaki Y."/>
            <person name="Nagai Y."/>
            <person name="Toyoda A."/>
            <person name="Suzuki Y."/>
            <person name="Arimoto A."/>
            <person name="Ishii H."/>
            <person name="Satoh N."/>
            <person name="Nishiyama T."/>
            <person name="Hasebe M."/>
            <person name="Maruyama T."/>
            <person name="Minagawa J."/>
            <person name="Obokata J."/>
            <person name="Shigenobu S."/>
        </authorList>
    </citation>
    <scope>NUCLEOTIDE SEQUENCE [LARGE SCALE GENOMIC DNA]</scope>
</reference>